<gene>
    <name evidence="1" type="ORF">Ami3637_11195</name>
</gene>
<dbReference type="AlphaFoldDB" id="A0A6P1MPI0"/>
<dbReference type="EMBL" id="CP047591">
    <property type="protein sequence ID" value="QHI72895.1"/>
    <property type="molecule type" value="Genomic_DNA"/>
</dbReference>
<dbReference type="Proteomes" id="UP000463883">
    <property type="component" value="Chromosome"/>
</dbReference>
<proteinExistence type="predicted"/>
<dbReference type="KEGG" id="amic:Ami3637_11195"/>
<protein>
    <submittedName>
        <fullName evidence="1">DNA-packaging protein</fullName>
    </submittedName>
</protein>
<dbReference type="RefSeq" id="WP_162362662.1">
    <property type="nucleotide sequence ID" value="NZ_CP047591.1"/>
</dbReference>
<evidence type="ECO:0000313" key="2">
    <source>
        <dbReference type="Proteomes" id="UP000463883"/>
    </source>
</evidence>
<keyword evidence="2" id="KW-1185">Reference proteome</keyword>
<reference evidence="1 2" key="1">
    <citation type="submission" date="2020-01" db="EMBL/GenBank/DDBJ databases">
        <title>Genomic analysis of Aminipila sp. CBA3637.</title>
        <authorList>
            <person name="Kim Y.B."/>
            <person name="Roh S.W."/>
        </authorList>
    </citation>
    <scope>NUCLEOTIDE SEQUENCE [LARGE SCALE GENOMIC DNA]</scope>
    <source>
        <strain evidence="1 2">CBA3637</strain>
    </source>
</reference>
<name>A0A6P1MPI0_9FIRM</name>
<sequence length="135" mass="15314">MHIDKLISKVKTNLNITDASRDLAIKDILQNVMDYCNLPKIPVEITAERQGITAEEAYALIDLPVELEPFVRKKLQGIINYEAENGTDTVFDVKSIKEGDTNITYNVDQNFSKDAVYGLSDVDKKALHRFRRVQS</sequence>
<evidence type="ECO:0000313" key="1">
    <source>
        <dbReference type="EMBL" id="QHI72895.1"/>
    </source>
</evidence>
<accession>A0A6P1MPI0</accession>
<organism evidence="1 2">
    <name type="scientific">Aminipila terrae</name>
    <dbReference type="NCBI Taxonomy" id="2697030"/>
    <lineage>
        <taxon>Bacteria</taxon>
        <taxon>Bacillati</taxon>
        <taxon>Bacillota</taxon>
        <taxon>Clostridia</taxon>
        <taxon>Peptostreptococcales</taxon>
        <taxon>Anaerovoracaceae</taxon>
        <taxon>Aminipila</taxon>
    </lineage>
</organism>